<dbReference type="Proteomes" id="UP000028533">
    <property type="component" value="Unassembled WGS sequence"/>
</dbReference>
<dbReference type="RefSeq" id="WP_036431213.1">
    <property type="nucleotide sequence ID" value="NZ_JFDO01000004.1"/>
</dbReference>
<keyword evidence="1" id="KW-0812">Transmembrane</keyword>
<dbReference type="AlphaFoldDB" id="A0A084ERI5"/>
<name>A0A084ERI5_MYCCA</name>
<gene>
    <name evidence="2" type="ORF">MCAPa_1530</name>
</gene>
<evidence type="ECO:0000256" key="1">
    <source>
        <dbReference type="SAM" id="Phobius"/>
    </source>
</evidence>
<reference evidence="2 3" key="1">
    <citation type="submission" date="2014-02" db="EMBL/GenBank/DDBJ databases">
        <title>Genome sequence of Mycoplasma capricolum subsp. capricolum strain 14232.</title>
        <authorList>
            <person name="Sirand-Pugnet P."/>
            <person name="Breton M."/>
            <person name="Dordet-Frisoni E."/>
            <person name="Baranowski E."/>
            <person name="Barre A."/>
            <person name="Couture C."/>
            <person name="Dupuy V."/>
            <person name="Gaurivaud P."/>
            <person name="Jacob D."/>
            <person name="Lemaitre C."/>
            <person name="Manso-Silvan L."/>
            <person name="Nikolski M."/>
            <person name="Nouvel L.-X."/>
            <person name="Poumarat F."/>
            <person name="Tardy F."/>
            <person name="Thebault P."/>
            <person name="Theil S."/>
            <person name="Citti C."/>
            <person name="Thiaucourt F."/>
            <person name="Blanchard A."/>
        </authorList>
    </citation>
    <scope>NUCLEOTIDE SEQUENCE [LARGE SCALE GENOMIC DNA]</scope>
    <source>
        <strain evidence="2 3">14232</strain>
    </source>
</reference>
<proteinExistence type="predicted"/>
<accession>A0A084ERI5</accession>
<dbReference type="EMBL" id="JFDO01000004">
    <property type="protein sequence ID" value="KEZ20577.1"/>
    <property type="molecule type" value="Genomic_DNA"/>
</dbReference>
<keyword evidence="1" id="KW-0472">Membrane</keyword>
<feature type="transmembrane region" description="Helical" evidence="1">
    <location>
        <begin position="20"/>
        <end position="43"/>
    </location>
</feature>
<feature type="transmembrane region" description="Helical" evidence="1">
    <location>
        <begin position="78"/>
        <end position="99"/>
    </location>
</feature>
<comment type="caution">
    <text evidence="2">The sequence shown here is derived from an EMBL/GenBank/DDBJ whole genome shotgun (WGS) entry which is preliminary data.</text>
</comment>
<feature type="transmembrane region" description="Helical" evidence="1">
    <location>
        <begin position="106"/>
        <end position="127"/>
    </location>
</feature>
<protein>
    <recommendedName>
        <fullName evidence="4">Transmembrane protein</fullName>
    </recommendedName>
</protein>
<evidence type="ECO:0000313" key="2">
    <source>
        <dbReference type="EMBL" id="KEZ20577.1"/>
    </source>
</evidence>
<feature type="transmembrane region" description="Helical" evidence="1">
    <location>
        <begin position="133"/>
        <end position="152"/>
    </location>
</feature>
<keyword evidence="1" id="KW-1133">Transmembrane helix</keyword>
<evidence type="ECO:0000313" key="3">
    <source>
        <dbReference type="Proteomes" id="UP000028533"/>
    </source>
</evidence>
<sequence length="174" mass="20324">METKLLFGHKTHIKKPNAYFLLGICIVFIIAISASLLVSYSYLVREIKILVDSNTSLNQTELDKMISTKRSSFFKYYLFRYILNAITVIIFALYCVFAINRITVGYVFVGLWLIVWFGSAFGELILYKTLSTISIINLVLFSLVLISFYFIVKDISENKRQLRYQKTKKRQYSF</sequence>
<evidence type="ECO:0008006" key="4">
    <source>
        <dbReference type="Google" id="ProtNLM"/>
    </source>
</evidence>
<organism evidence="2 3">
    <name type="scientific">Mycoplasma capricolum subsp. capricolum 14232</name>
    <dbReference type="NCBI Taxonomy" id="1188238"/>
    <lineage>
        <taxon>Bacteria</taxon>
        <taxon>Bacillati</taxon>
        <taxon>Mycoplasmatota</taxon>
        <taxon>Mollicutes</taxon>
        <taxon>Mycoplasmataceae</taxon>
        <taxon>Mycoplasma</taxon>
    </lineage>
</organism>